<sequence>MDTLMEKMMASFGNGYTKTQVISENNSIKYKISFAAGSVFSTPSSAYFTFQDNPIGNQQDGAGINIRVFNPALNTVSAKKTFLLTPNDNDPGNRAFIEYLSTFTQDNTNLLIFTTSGDIKTSNLVENKFKSIYSTMWPNKWMTSRYSCTYCGLFSIKNNKIIAENVTYSDGVLRDEDIRPALEFVYDKADDIGATGFSYRAVEDFEEYTSSAATIKRYPVDSASGVEISSIGISPGDILFWSFEFLHGDNIPPEVPGTNNNKIRIEIRWLNSSGGWIKSVNVDSNHANAGKWIQHEQTVEVPADAARIVILASKTTPTDTVGTGGVRSMILTETSRATEALTSPSAISVNGIRLNTIVSGDNPTLLILPANEVDSTGKPLPGEDVSGIIYSSDWREFEKNI</sequence>
<evidence type="ECO:0000313" key="1">
    <source>
        <dbReference type="EMBL" id="AEO97170.1"/>
    </source>
</evidence>
<dbReference type="Proteomes" id="UP000011284">
    <property type="component" value="Segment"/>
</dbReference>
<evidence type="ECO:0000313" key="2">
    <source>
        <dbReference type="Proteomes" id="UP000011284"/>
    </source>
</evidence>
<proteinExistence type="predicted"/>
<dbReference type="OrthoDB" id="3762at10239"/>
<dbReference type="KEGG" id="vg:14675487"/>
<reference evidence="1 2" key="1">
    <citation type="journal article" date="2013" name="Mol. Microbiol.">
        <title>Long tail fibres of the novel broad-host-range T-even bacteriophage S16 specifically recognize Salmonella OmpC.</title>
        <authorList>
            <person name="Marti R."/>
            <person name="Zurfluh K."/>
            <person name="Hagens S."/>
            <person name="Pianezzi J."/>
            <person name="Klumpp J."/>
            <person name="Loessner M.J."/>
        </authorList>
    </citation>
    <scope>NUCLEOTIDE SEQUENCE [LARGE SCALE GENOMIC DNA]</scope>
</reference>
<accession>M1EAI0</accession>
<dbReference type="GeneID" id="14675487"/>
<dbReference type="EMBL" id="HQ331142">
    <property type="protein sequence ID" value="AEO97170.1"/>
    <property type="molecule type" value="Genomic_DNA"/>
</dbReference>
<protein>
    <submittedName>
        <fullName evidence="1">Hinge connector</fullName>
    </submittedName>
</protein>
<organismHost>
    <name type="scientific">Salmonella enterica</name>
    <name type="common">Salmonella choleraesuis</name>
    <dbReference type="NCBI Taxonomy" id="28901"/>
</organismHost>
<dbReference type="PROSITE" id="PS52031">
    <property type="entry name" value="GG_LECTIN"/>
    <property type="match status" value="1"/>
</dbReference>
<name>M1EAI0_BPS16</name>
<keyword evidence="2" id="KW-1185">Reference proteome</keyword>
<organism evidence="1 2">
    <name type="scientific">Salmonella phage S16</name>
    <name type="common">Salmonella phage vB_SenM-S16</name>
    <dbReference type="NCBI Taxonomy" id="1087482"/>
    <lineage>
        <taxon>Viruses</taxon>
        <taxon>Duplodnaviria</taxon>
        <taxon>Heunggongvirae</taxon>
        <taxon>Uroviricota</taxon>
        <taxon>Caudoviricetes</taxon>
        <taxon>Pantevenvirales</taxon>
        <taxon>Straboviridae</taxon>
        <taxon>Tevenvirinae</taxon>
        <taxon>Gelderlandvirus</taxon>
        <taxon>Gelderlandvirus s16</taxon>
    </lineage>
</organism>
<dbReference type="RefSeq" id="YP_007501286.1">
    <property type="nucleotide sequence ID" value="NC_020416.1"/>
</dbReference>